<dbReference type="EMBL" id="JAZDRP010000010">
    <property type="protein sequence ID" value="MEE2527222.1"/>
    <property type="molecule type" value="Genomic_DNA"/>
</dbReference>
<organism evidence="1 2">
    <name type="scientific">Hyphobacterium lacteum</name>
    <dbReference type="NCBI Taxonomy" id="3116575"/>
    <lineage>
        <taxon>Bacteria</taxon>
        <taxon>Pseudomonadati</taxon>
        <taxon>Pseudomonadota</taxon>
        <taxon>Alphaproteobacteria</taxon>
        <taxon>Maricaulales</taxon>
        <taxon>Maricaulaceae</taxon>
        <taxon>Hyphobacterium</taxon>
    </lineage>
</organism>
<gene>
    <name evidence="1" type="ORF">V0U79_12690</name>
</gene>
<dbReference type="Proteomes" id="UP001354971">
    <property type="component" value="Unassembled WGS sequence"/>
</dbReference>
<name>A0ABU7LTI0_9PROT</name>
<dbReference type="InterPro" id="IPR021251">
    <property type="entry name" value="DUF2793"/>
</dbReference>
<dbReference type="Pfam" id="PF10983">
    <property type="entry name" value="DUF2793"/>
    <property type="match status" value="1"/>
</dbReference>
<dbReference type="RefSeq" id="WP_330199884.1">
    <property type="nucleotide sequence ID" value="NZ_JAZDRP010000010.1"/>
</dbReference>
<reference evidence="1 2" key="1">
    <citation type="submission" date="2024-01" db="EMBL/GenBank/DDBJ databases">
        <title>Hyphobacterium bacterium isolated from marine sediment.</title>
        <authorList>
            <person name="Zhao S."/>
        </authorList>
    </citation>
    <scope>NUCLEOTIDE SEQUENCE [LARGE SCALE GENOMIC DNA]</scope>
    <source>
        <strain evidence="2">HN65</strain>
    </source>
</reference>
<keyword evidence="2" id="KW-1185">Reference proteome</keyword>
<dbReference type="InterPro" id="IPR008979">
    <property type="entry name" value="Galactose-bd-like_sf"/>
</dbReference>
<sequence>MTTESSPRLGLDYVMAAQAQKHVTVNETFRRLDALVQASANSRSVDIEPVSPSEGDAYILGENLVGNNWALMQPNSLAVFRDSEWAEIMPSTGWRVWLEDSEELLVFDGSDWKSYTALISVIQQLARLGVGTQADEANPFAAKLNTALWTALGVAEGGTGDLRCTLNKESGANILSLLFQSDYEGRAEIGLIGDNNLLLKLSSDGVSWVDVLRASPDRVDVGATEGLWLERLNGDALSARRNLLINGDFSIGQRGQQFLSPVAGEYFLDRWKFVSDGGMSCEFSRENFSTGQTDISGNPRHFLEWRLTGLATGNPWIEQRIEGVDRLAEGPATLSLFANATRSVSMVVRVRRHFGSGGSPTDVVFQQTLSLSTGWQRYSVAAAIPALSGKTLGQGHRISVEFYLLGGETDVDIRLADIQLEAGNLATQFERRSMSENLRLCQRYFVKTCPVDDLVAGAGIAGRLTTSTSGPAQSAVFDWRLPVEMCATPAIEVYSPASGASGMVDASGTDIAASVISASVNGVAIQSAAHGTLTLAHVHITADAEL</sequence>
<accession>A0ABU7LTI0</accession>
<evidence type="ECO:0000313" key="1">
    <source>
        <dbReference type="EMBL" id="MEE2527222.1"/>
    </source>
</evidence>
<protein>
    <submittedName>
        <fullName evidence="1">DUF2793 domain-containing protein</fullName>
    </submittedName>
</protein>
<evidence type="ECO:0000313" key="2">
    <source>
        <dbReference type="Proteomes" id="UP001354971"/>
    </source>
</evidence>
<proteinExistence type="predicted"/>
<dbReference type="SUPFAM" id="SSF49785">
    <property type="entry name" value="Galactose-binding domain-like"/>
    <property type="match status" value="1"/>
</dbReference>
<comment type="caution">
    <text evidence="1">The sequence shown here is derived from an EMBL/GenBank/DDBJ whole genome shotgun (WGS) entry which is preliminary data.</text>
</comment>